<keyword evidence="2" id="KW-1133">Transmembrane helix</keyword>
<protein>
    <recommendedName>
        <fullName evidence="5">DUF3618 domain-containing protein</fullName>
    </recommendedName>
</protein>
<name>A0ABP9GQK6_9ACTN</name>
<reference evidence="4" key="1">
    <citation type="journal article" date="2019" name="Int. J. Syst. Evol. Microbiol.">
        <title>The Global Catalogue of Microorganisms (GCM) 10K type strain sequencing project: providing services to taxonomists for standard genome sequencing and annotation.</title>
        <authorList>
            <consortium name="The Broad Institute Genomics Platform"/>
            <consortium name="The Broad Institute Genome Sequencing Center for Infectious Disease"/>
            <person name="Wu L."/>
            <person name="Ma J."/>
        </authorList>
    </citation>
    <scope>NUCLEOTIDE SEQUENCE [LARGE SCALE GENOMIC DNA]</scope>
    <source>
        <strain evidence="4">JCM 18123</strain>
    </source>
</reference>
<dbReference type="EMBL" id="BAABIK010000023">
    <property type="protein sequence ID" value="GAA4950345.1"/>
    <property type="molecule type" value="Genomic_DNA"/>
</dbReference>
<feature type="region of interest" description="Disordered" evidence="1">
    <location>
        <begin position="1"/>
        <end position="20"/>
    </location>
</feature>
<keyword evidence="2" id="KW-0812">Transmembrane</keyword>
<organism evidence="3 4">
    <name type="scientific">Streptomonospora halophila</name>
    <dbReference type="NCBI Taxonomy" id="427369"/>
    <lineage>
        <taxon>Bacteria</taxon>
        <taxon>Bacillati</taxon>
        <taxon>Actinomycetota</taxon>
        <taxon>Actinomycetes</taxon>
        <taxon>Streptosporangiales</taxon>
        <taxon>Nocardiopsidaceae</taxon>
        <taxon>Streptomonospora</taxon>
    </lineage>
</organism>
<accession>A0ABP9GQK6</accession>
<evidence type="ECO:0000256" key="1">
    <source>
        <dbReference type="SAM" id="MobiDB-lite"/>
    </source>
</evidence>
<evidence type="ECO:0000313" key="3">
    <source>
        <dbReference type="EMBL" id="GAA4950345.1"/>
    </source>
</evidence>
<dbReference type="Pfam" id="PF12277">
    <property type="entry name" value="DUF3618"/>
    <property type="match status" value="1"/>
</dbReference>
<comment type="caution">
    <text evidence="3">The sequence shown here is derived from an EMBL/GenBank/DDBJ whole genome shotgun (WGS) entry which is preliminary data.</text>
</comment>
<gene>
    <name evidence="3" type="ORF">GCM10023224_38290</name>
</gene>
<proteinExistence type="predicted"/>
<sequence length="133" mass="14369">MEERESAPLPRDAAGVQAEIERRQRRLSEALDGIVDRTKPANVARRSWKRVRGAGSNLADEARALVVGGRAVRLDSHVVEPPEGSVRLRGDDEVVSTYTSRGRLAPEVLILGAGVGVVVAVGVAAMVRRRRRG</sequence>
<dbReference type="Proteomes" id="UP001499993">
    <property type="component" value="Unassembled WGS sequence"/>
</dbReference>
<dbReference type="InterPro" id="IPR022062">
    <property type="entry name" value="DUF3618"/>
</dbReference>
<keyword evidence="2" id="KW-0472">Membrane</keyword>
<evidence type="ECO:0000313" key="4">
    <source>
        <dbReference type="Proteomes" id="UP001499993"/>
    </source>
</evidence>
<evidence type="ECO:0008006" key="5">
    <source>
        <dbReference type="Google" id="ProtNLM"/>
    </source>
</evidence>
<keyword evidence="4" id="KW-1185">Reference proteome</keyword>
<feature type="transmembrane region" description="Helical" evidence="2">
    <location>
        <begin position="108"/>
        <end position="127"/>
    </location>
</feature>
<dbReference type="RefSeq" id="WP_345557905.1">
    <property type="nucleotide sequence ID" value="NZ_BAABIK010000023.1"/>
</dbReference>
<evidence type="ECO:0000256" key="2">
    <source>
        <dbReference type="SAM" id="Phobius"/>
    </source>
</evidence>